<gene>
    <name evidence="2" type="ORF">A7K91_17860</name>
</gene>
<dbReference type="PANTHER" id="PTHR30199">
    <property type="entry name" value="MFS FAMILY TRANSPORTER, PREDICTED SUBSTRATE BENZOATE"/>
    <property type="match status" value="1"/>
</dbReference>
<comment type="caution">
    <text evidence="2">The sequence shown here is derived from an EMBL/GenBank/DDBJ whole genome shotgun (WGS) entry which is preliminary data.</text>
</comment>
<reference evidence="2 3" key="1">
    <citation type="submission" date="2016-05" db="EMBL/GenBank/DDBJ databases">
        <title>Paenibacillus oryzae. sp. nov., isolated from the rice root.</title>
        <authorList>
            <person name="Zhang J."/>
            <person name="Zhang X."/>
        </authorList>
    </citation>
    <scope>NUCLEOTIDE SEQUENCE [LARGE SCALE GENOMIC DNA]</scope>
    <source>
        <strain evidence="2 3">1DrF-4</strain>
    </source>
</reference>
<feature type="transmembrane region" description="Helical" evidence="1">
    <location>
        <begin position="145"/>
        <end position="164"/>
    </location>
</feature>
<accession>A0A1A5YDZ5</accession>
<evidence type="ECO:0000256" key="1">
    <source>
        <dbReference type="SAM" id="Phobius"/>
    </source>
</evidence>
<sequence>MIVQAAAAAGLSTKELVTWFTSVYVIGGLLNLLLTLMYKIPFAGAHSITAAAFLSTAAAGFSFPQLAGAFVMSGVIILFFGLTGIFSKLLFFLPKSLIDALLAGLLLSYIYGILPASIQLPYAGAFAGIGYFLVSRFLKRLPPILWAILLGLVGLGFDYTFPAVPHAAFIPPMLITPQFTWEGFIGLAIPMSVLILSNDLAVALAALKGNGFHPPVNKALTASGIASLAAGMFGGSTANVGGLMSALCSSEEAGPKASRYKAAIMSSLFVIAFGIMSWRVIDYIQALPRDFVAMMTGYSLLGLFLAGVKTIVADRSLRIPAIATFAVAAFHVQLLGVATPVWALLAGIILVKALKIIKVPSAEADK</sequence>
<feature type="transmembrane region" description="Helical" evidence="1">
    <location>
        <begin position="16"/>
        <end position="36"/>
    </location>
</feature>
<evidence type="ECO:0008006" key="4">
    <source>
        <dbReference type="Google" id="ProtNLM"/>
    </source>
</evidence>
<evidence type="ECO:0000313" key="2">
    <source>
        <dbReference type="EMBL" id="OBR63808.1"/>
    </source>
</evidence>
<dbReference type="AlphaFoldDB" id="A0A1A5YDZ5"/>
<dbReference type="Proteomes" id="UP000092024">
    <property type="component" value="Unassembled WGS sequence"/>
</dbReference>
<proteinExistence type="predicted"/>
<keyword evidence="1" id="KW-0812">Transmembrane</keyword>
<keyword evidence="3" id="KW-1185">Reference proteome</keyword>
<organism evidence="2 3">
    <name type="scientific">Paenibacillus oryzae</name>
    <dbReference type="NCBI Taxonomy" id="1844972"/>
    <lineage>
        <taxon>Bacteria</taxon>
        <taxon>Bacillati</taxon>
        <taxon>Bacillota</taxon>
        <taxon>Bacilli</taxon>
        <taxon>Bacillales</taxon>
        <taxon>Paenibacillaceae</taxon>
        <taxon>Paenibacillus</taxon>
    </lineage>
</organism>
<evidence type="ECO:0000313" key="3">
    <source>
        <dbReference type="Proteomes" id="UP000092024"/>
    </source>
</evidence>
<dbReference type="PANTHER" id="PTHR30199:SF0">
    <property type="entry name" value="INNER MEMBRANE PROTEIN YDCO"/>
    <property type="match status" value="1"/>
</dbReference>
<dbReference type="InterPro" id="IPR004711">
    <property type="entry name" value="Benzoate_Transporter"/>
</dbReference>
<feature type="transmembrane region" description="Helical" evidence="1">
    <location>
        <begin position="292"/>
        <end position="313"/>
    </location>
</feature>
<dbReference type="GO" id="GO:0042925">
    <property type="term" value="F:benzoate transmembrane transporter activity"/>
    <property type="evidence" value="ECO:0007669"/>
    <property type="project" value="InterPro"/>
</dbReference>
<feature type="transmembrane region" description="Helical" evidence="1">
    <location>
        <begin position="69"/>
        <end position="90"/>
    </location>
</feature>
<dbReference type="EMBL" id="LYPA01000069">
    <property type="protein sequence ID" value="OBR63808.1"/>
    <property type="molecule type" value="Genomic_DNA"/>
</dbReference>
<name>A0A1A5YDZ5_9BACL</name>
<feature type="transmembrane region" description="Helical" evidence="1">
    <location>
        <begin position="43"/>
        <end position="63"/>
    </location>
</feature>
<feature type="transmembrane region" description="Helical" evidence="1">
    <location>
        <begin position="260"/>
        <end position="280"/>
    </location>
</feature>
<dbReference type="Pfam" id="PF03594">
    <property type="entry name" value="BenE"/>
    <property type="match status" value="1"/>
</dbReference>
<keyword evidence="1" id="KW-1133">Transmembrane helix</keyword>
<feature type="transmembrane region" description="Helical" evidence="1">
    <location>
        <begin position="319"/>
        <end position="351"/>
    </location>
</feature>
<feature type="transmembrane region" description="Helical" evidence="1">
    <location>
        <begin position="120"/>
        <end position="138"/>
    </location>
</feature>
<feature type="transmembrane region" description="Helical" evidence="1">
    <location>
        <begin position="219"/>
        <end position="240"/>
    </location>
</feature>
<feature type="transmembrane region" description="Helical" evidence="1">
    <location>
        <begin position="184"/>
        <end position="207"/>
    </location>
</feature>
<protein>
    <recommendedName>
        <fullName evidence="4">Benzoate transporter</fullName>
    </recommendedName>
</protein>
<dbReference type="GO" id="GO:0005886">
    <property type="term" value="C:plasma membrane"/>
    <property type="evidence" value="ECO:0007669"/>
    <property type="project" value="TreeGrafter"/>
</dbReference>
<keyword evidence="1" id="KW-0472">Membrane</keyword>